<evidence type="ECO:0000313" key="6">
    <source>
        <dbReference type="Proteomes" id="UP000593591"/>
    </source>
</evidence>
<dbReference type="GO" id="GO:0051304">
    <property type="term" value="P:chromosome separation"/>
    <property type="evidence" value="ECO:0007669"/>
    <property type="project" value="InterPro"/>
</dbReference>
<dbReference type="Gene3D" id="1.10.10.10">
    <property type="entry name" value="Winged helix-like DNA-binding domain superfamily/Winged helix DNA-binding domain"/>
    <property type="match status" value="2"/>
</dbReference>
<dbReference type="Pfam" id="PF04079">
    <property type="entry name" value="SMC_ScpB"/>
    <property type="match status" value="1"/>
</dbReference>
<reference evidence="5 6" key="1">
    <citation type="submission" date="2018-08" db="EMBL/GenBank/DDBJ databases">
        <title>The first complete genome of Treponema rectale (CHPAT), a commensal spirochete of the bovine rectum.</title>
        <authorList>
            <person name="Staton G.J."/>
            <person name="Clegg S.R."/>
            <person name="Carter S.D."/>
            <person name="Radford A.D."/>
            <person name="Darby A."/>
            <person name="Hall N."/>
            <person name="Birtles R.J."/>
            <person name="Evans N.J."/>
        </authorList>
    </citation>
    <scope>NUCLEOTIDE SEQUENCE [LARGE SCALE GENOMIC DNA]</scope>
    <source>
        <strain evidence="5 6">CHPA</strain>
    </source>
</reference>
<dbReference type="PANTHER" id="PTHR34298:SF2">
    <property type="entry name" value="SEGREGATION AND CONDENSATION PROTEIN B"/>
    <property type="match status" value="1"/>
</dbReference>
<evidence type="ECO:0000313" key="5">
    <source>
        <dbReference type="EMBL" id="QOS41232.1"/>
    </source>
</evidence>
<dbReference type="InterPro" id="IPR005234">
    <property type="entry name" value="ScpB_csome_segregation"/>
</dbReference>
<dbReference type="GO" id="GO:0051301">
    <property type="term" value="P:cell division"/>
    <property type="evidence" value="ECO:0007669"/>
    <property type="project" value="UniProtKB-KW"/>
</dbReference>
<evidence type="ECO:0000256" key="3">
    <source>
        <dbReference type="ARBA" id="ARBA00022829"/>
    </source>
</evidence>
<dbReference type="KEGG" id="trc:DYE49_06930"/>
<protein>
    <submittedName>
        <fullName evidence="5">SMC-Scp complex subunit ScpB</fullName>
    </submittedName>
</protein>
<evidence type="ECO:0000256" key="2">
    <source>
        <dbReference type="ARBA" id="ARBA00022618"/>
    </source>
</evidence>
<dbReference type="InterPro" id="IPR036390">
    <property type="entry name" value="WH_DNA-bd_sf"/>
</dbReference>
<accession>A0A7M1XST9</accession>
<dbReference type="NCBIfam" id="TIGR00281">
    <property type="entry name" value="SMC-Scp complex subunit ScpB"/>
    <property type="match status" value="1"/>
</dbReference>
<evidence type="ECO:0000256" key="1">
    <source>
        <dbReference type="ARBA" id="ARBA00022490"/>
    </source>
</evidence>
<dbReference type="Proteomes" id="UP000593591">
    <property type="component" value="Chromosome"/>
</dbReference>
<keyword evidence="3" id="KW-0159">Chromosome partition</keyword>
<evidence type="ECO:0000256" key="4">
    <source>
        <dbReference type="ARBA" id="ARBA00023306"/>
    </source>
</evidence>
<dbReference type="PIRSF" id="PIRSF019345">
    <property type="entry name" value="ScpB"/>
    <property type="match status" value="1"/>
</dbReference>
<dbReference type="PANTHER" id="PTHR34298">
    <property type="entry name" value="SEGREGATION AND CONDENSATION PROTEIN B"/>
    <property type="match status" value="1"/>
</dbReference>
<dbReference type="AlphaFoldDB" id="A0A7M1XST9"/>
<dbReference type="InterPro" id="IPR036388">
    <property type="entry name" value="WH-like_DNA-bd_sf"/>
</dbReference>
<keyword evidence="1" id="KW-0963">Cytoplasm</keyword>
<sequence length="178" mass="20264">MDGETALLETVLFLESEPQNVDSLSRITKLSPDVIKECLENLKAKYSAPDSGIELSQIIGGWILTPKKECFDFVKERYGKKNDGKLSKAAVETLSIIAYSQPITRAEIESIRHVSVDNMMRILLERNFIKEVGKKDIPGKPTLYGTTKEFLEFFHLQSISELPQLDEKENERFIELAR</sequence>
<keyword evidence="2" id="KW-0132">Cell division</keyword>
<organism evidence="5 6">
    <name type="scientific">Treponema rectale</name>
    <dbReference type="NCBI Taxonomy" id="744512"/>
    <lineage>
        <taxon>Bacteria</taxon>
        <taxon>Pseudomonadati</taxon>
        <taxon>Spirochaetota</taxon>
        <taxon>Spirochaetia</taxon>
        <taxon>Spirochaetales</taxon>
        <taxon>Treponemataceae</taxon>
        <taxon>Treponema</taxon>
    </lineage>
</organism>
<dbReference type="EMBL" id="CP031517">
    <property type="protein sequence ID" value="QOS41232.1"/>
    <property type="molecule type" value="Genomic_DNA"/>
</dbReference>
<name>A0A7M1XST9_9SPIR</name>
<gene>
    <name evidence="5" type="primary">scpB</name>
    <name evidence="5" type="ORF">DYE49_06930</name>
</gene>
<proteinExistence type="predicted"/>
<dbReference type="SUPFAM" id="SSF46785">
    <property type="entry name" value="Winged helix' DNA-binding domain"/>
    <property type="match status" value="2"/>
</dbReference>
<keyword evidence="4" id="KW-0131">Cell cycle</keyword>